<name>A0A8H7KJV3_AGABI</name>
<dbReference type="GO" id="GO:0006559">
    <property type="term" value="P:L-phenylalanine catabolic process"/>
    <property type="evidence" value="ECO:0007669"/>
    <property type="project" value="InterPro"/>
</dbReference>
<dbReference type="GO" id="GO:0005737">
    <property type="term" value="C:cytoplasm"/>
    <property type="evidence" value="ECO:0007669"/>
    <property type="project" value="InterPro"/>
</dbReference>
<dbReference type="GO" id="GO:0016841">
    <property type="term" value="F:ammonia-lyase activity"/>
    <property type="evidence" value="ECO:0007669"/>
    <property type="project" value="InterPro"/>
</dbReference>
<keyword evidence="2" id="KW-0456">Lyase</keyword>
<comment type="similarity">
    <text evidence="1 2">Belongs to the PAL/histidase family.</text>
</comment>
<dbReference type="Gene3D" id="1.20.200.10">
    <property type="entry name" value="Fumarase/aspartase (Central domain)"/>
    <property type="match status" value="1"/>
</dbReference>
<dbReference type="PANTHER" id="PTHR10362">
    <property type="entry name" value="HISTIDINE AMMONIA-LYASE"/>
    <property type="match status" value="1"/>
</dbReference>
<dbReference type="EMBL" id="JABXXO010000003">
    <property type="protein sequence ID" value="KAF7782613.1"/>
    <property type="molecule type" value="Genomic_DNA"/>
</dbReference>
<dbReference type="NCBIfam" id="TIGR01226">
    <property type="entry name" value="phe_am_lyase"/>
    <property type="match status" value="1"/>
</dbReference>
<dbReference type="InterPro" id="IPR008948">
    <property type="entry name" value="L-Aspartase-like"/>
</dbReference>
<evidence type="ECO:0000313" key="4">
    <source>
        <dbReference type="Proteomes" id="UP000629468"/>
    </source>
</evidence>
<dbReference type="CDD" id="cd00332">
    <property type="entry name" value="PAL-HAL"/>
    <property type="match status" value="1"/>
</dbReference>
<evidence type="ECO:0008006" key="5">
    <source>
        <dbReference type="Google" id="ProtNLM"/>
    </source>
</evidence>
<dbReference type="SUPFAM" id="SSF48557">
    <property type="entry name" value="L-aspartase-like"/>
    <property type="match status" value="1"/>
</dbReference>
<dbReference type="Gene3D" id="1.10.274.20">
    <property type="entry name" value="Phenylalanine ammonia-lyase 1, domain 3"/>
    <property type="match status" value="1"/>
</dbReference>
<gene>
    <name evidence="3" type="ORF">Agabi119p4_1989</name>
</gene>
<evidence type="ECO:0000313" key="3">
    <source>
        <dbReference type="EMBL" id="KAF7782613.1"/>
    </source>
</evidence>
<proteinExistence type="inferred from homology"/>
<reference evidence="3 4" key="1">
    <citation type="journal article" name="Sci. Rep.">
        <title>Telomere-to-telomere assembled and centromere annotated genomes of the two main subspecies of the button mushroom Agaricus bisporus reveal especially polymorphic chromosome ends.</title>
        <authorList>
            <person name="Sonnenberg A.S.M."/>
            <person name="Sedaghat-Telgerd N."/>
            <person name="Lavrijssen B."/>
            <person name="Ohm R.A."/>
            <person name="Hendrickx P.M."/>
            <person name="Scholtmeijer K."/>
            <person name="Baars J.J.P."/>
            <person name="van Peer A."/>
        </authorList>
    </citation>
    <scope>NUCLEOTIDE SEQUENCE [LARGE SCALE GENOMIC DNA]</scope>
    <source>
        <strain evidence="3 4">H119_p4</strain>
    </source>
</reference>
<dbReference type="Proteomes" id="UP000629468">
    <property type="component" value="Unassembled WGS sequence"/>
</dbReference>
<evidence type="ECO:0000256" key="1">
    <source>
        <dbReference type="ARBA" id="ARBA00007238"/>
    </source>
</evidence>
<dbReference type="OMA" id="AFIACRY"/>
<dbReference type="InterPro" id="IPR005922">
    <property type="entry name" value="Phe_NH3-lyase"/>
</dbReference>
<dbReference type="Gene3D" id="1.10.275.10">
    <property type="entry name" value="Fumarase/aspartase (N-terminal domain)"/>
    <property type="match status" value="1"/>
</dbReference>
<dbReference type="InterPro" id="IPR024083">
    <property type="entry name" value="Fumarase/histidase_N"/>
</dbReference>
<dbReference type="Pfam" id="PF00221">
    <property type="entry name" value="Lyase_aromatic"/>
    <property type="match status" value="1"/>
</dbReference>
<dbReference type="InterPro" id="IPR022313">
    <property type="entry name" value="Phe/His_NH3-lyase_AS"/>
</dbReference>
<accession>A0A8H7KJV3</accession>
<dbReference type="PROSITE" id="PS00488">
    <property type="entry name" value="PAL_HISTIDASE"/>
    <property type="match status" value="1"/>
</dbReference>
<dbReference type="InterPro" id="IPR001106">
    <property type="entry name" value="Aromatic_Lyase"/>
</dbReference>
<evidence type="ECO:0000256" key="2">
    <source>
        <dbReference type="RuleBase" id="RU003954"/>
    </source>
</evidence>
<comment type="caution">
    <text evidence="3">The sequence shown here is derived from an EMBL/GenBank/DDBJ whole genome shotgun (WGS) entry which is preliminary data.</text>
</comment>
<dbReference type="InterPro" id="IPR023144">
    <property type="entry name" value="Phe_NH3-lyase_shielding_dom_sf"/>
</dbReference>
<dbReference type="AlphaFoldDB" id="A0A8H7KJV3"/>
<sequence>MTLNENNIQLNGDSLSYSADASIAPDTQAARRPPPTLLSEFLKSHKELQSYRDGAPVRVDGQTLSLAGVVAVARYGAYVALDDSPLIMNALQKSRNVIENKVNSGTSVYGLSTGFGGSADTRTDQPILLGHALIQHQHIGVLPTSEDPPKILPLLDASTATTMPESWVRGAMIVRMNSLIRGHSGVRWDVIEKINEVLRADLVPRVPLRGSISASGDLSPLSYVAGTIAGSPSVRVFHGSNQFGSRQVSRASEVLPQHGIKPLALASKEHLGILNGTAFSASVGTLAVHEAVHLSLLAQICTAMGTEALLGSRSSFDSFIHATARPHPGQVECAKNIWDLLEGSQLACGHEEEVTLKDDQYTLRQDRYPLRTAPQFLGPQIEDLFAALTSLTQECNSTTDNPLIDGETGRIHHGGNFQAMAVTNAMEKTRLALHHIGKIIFAQSTELINPATNRGLPPSLAASDPSLNYHVKGVDIATAAYAAELGYLASPVSTHIQSAEMHNQAVNSMALVSARATINSIDVLSMLVATYLYNLCQALDLRALQAEFVSRLPDLVQDALRIHFGLAIPSKEEETLVKSLVRVMRETLDRSTIMDNEDCMLAVANSTTSTLVKFFAESGNCDLKSLNEFCSRVASHSAGVQDELRKDYLTGLKGSTPASSYLSKTRVVYEYIRETLGVKMHGLENYSGFVNGLGVDAVSIGENISIIYEAIRDGDMHHVVASLFN</sequence>
<protein>
    <recommendedName>
        <fullName evidence="5">Phenylalanine ammonia-lyase</fullName>
    </recommendedName>
</protein>
<organism evidence="3 4">
    <name type="scientific">Agaricus bisporus var. burnettii</name>
    <dbReference type="NCBI Taxonomy" id="192524"/>
    <lineage>
        <taxon>Eukaryota</taxon>
        <taxon>Fungi</taxon>
        <taxon>Dikarya</taxon>
        <taxon>Basidiomycota</taxon>
        <taxon>Agaricomycotina</taxon>
        <taxon>Agaricomycetes</taxon>
        <taxon>Agaricomycetidae</taxon>
        <taxon>Agaricales</taxon>
        <taxon>Agaricineae</taxon>
        <taxon>Agaricaceae</taxon>
        <taxon>Agaricus</taxon>
    </lineage>
</organism>